<name>A0AA51YIT0_9EURY</name>
<protein>
    <submittedName>
        <fullName evidence="1">Uncharacterized protein</fullName>
    </submittedName>
</protein>
<accession>A0AA51YIT0</accession>
<keyword evidence="2" id="KW-1185">Reference proteome</keyword>
<dbReference type="KEGG" id="mmav:RE476_08320"/>
<reference evidence="1" key="1">
    <citation type="submission" date="2023-08" db="EMBL/GenBank/DDBJ databases">
        <title>Methanolobus mangrovi sp. nov. and Methanolobus sediminis sp. nov, two novel methylotrophic methanogens isolated from mangrove sediments in China.</title>
        <authorList>
            <person name="Zhou J."/>
        </authorList>
    </citation>
    <scope>NUCLEOTIDE SEQUENCE</scope>
    <source>
        <strain evidence="1">FTZ2</strain>
    </source>
</reference>
<dbReference type="EMBL" id="CP133594">
    <property type="protein sequence ID" value="WMW21409.1"/>
    <property type="molecule type" value="Genomic_DNA"/>
</dbReference>
<dbReference type="Proteomes" id="UP001183006">
    <property type="component" value="Chromosome"/>
</dbReference>
<evidence type="ECO:0000313" key="2">
    <source>
        <dbReference type="Proteomes" id="UP001183006"/>
    </source>
</evidence>
<evidence type="ECO:0000313" key="1">
    <source>
        <dbReference type="EMBL" id="WMW21409.1"/>
    </source>
</evidence>
<sequence>MEDMTDSLKQFIESRLQEATRAQALYPDRYYIASGLISKLTPEQMGRLSRISPFGDNMSISKKDFKW</sequence>
<organism evidence="1 2">
    <name type="scientific">Methanolobus mangrovi</name>
    <dbReference type="NCBI Taxonomy" id="3072977"/>
    <lineage>
        <taxon>Archaea</taxon>
        <taxon>Methanobacteriati</taxon>
        <taxon>Methanobacteriota</taxon>
        <taxon>Stenosarchaea group</taxon>
        <taxon>Methanomicrobia</taxon>
        <taxon>Methanosarcinales</taxon>
        <taxon>Methanosarcinaceae</taxon>
        <taxon>Methanolobus</taxon>
    </lineage>
</organism>
<dbReference type="GeneID" id="84230139"/>
<proteinExistence type="predicted"/>
<dbReference type="AlphaFoldDB" id="A0AA51YIT0"/>
<dbReference type="RefSeq" id="WP_309307195.1">
    <property type="nucleotide sequence ID" value="NZ_CP133594.1"/>
</dbReference>
<gene>
    <name evidence="1" type="ORF">RE476_08320</name>
</gene>